<dbReference type="Proteomes" id="UP000828390">
    <property type="component" value="Unassembled WGS sequence"/>
</dbReference>
<proteinExistence type="predicted"/>
<dbReference type="AlphaFoldDB" id="A0A9D4QU79"/>
<sequence length="95" mass="11064">MNPCSENRTHGPHNSLFHSNTYIQNSTQQIEDSMVLYPQITRNMNMLITGTPLQNRLWMSVHGKMKGHRYKGKLKTLNIDCIHRQKRTEAPSENN</sequence>
<evidence type="ECO:0000313" key="2">
    <source>
        <dbReference type="Proteomes" id="UP000828390"/>
    </source>
</evidence>
<gene>
    <name evidence="1" type="ORF">DPMN_117342</name>
</gene>
<organism evidence="1 2">
    <name type="scientific">Dreissena polymorpha</name>
    <name type="common">Zebra mussel</name>
    <name type="synonym">Mytilus polymorpha</name>
    <dbReference type="NCBI Taxonomy" id="45954"/>
    <lineage>
        <taxon>Eukaryota</taxon>
        <taxon>Metazoa</taxon>
        <taxon>Spiralia</taxon>
        <taxon>Lophotrochozoa</taxon>
        <taxon>Mollusca</taxon>
        <taxon>Bivalvia</taxon>
        <taxon>Autobranchia</taxon>
        <taxon>Heteroconchia</taxon>
        <taxon>Euheterodonta</taxon>
        <taxon>Imparidentia</taxon>
        <taxon>Neoheterodontei</taxon>
        <taxon>Myida</taxon>
        <taxon>Dreissenoidea</taxon>
        <taxon>Dreissenidae</taxon>
        <taxon>Dreissena</taxon>
    </lineage>
</organism>
<reference evidence="1" key="2">
    <citation type="submission" date="2020-11" db="EMBL/GenBank/DDBJ databases">
        <authorList>
            <person name="McCartney M.A."/>
            <person name="Auch B."/>
            <person name="Kono T."/>
            <person name="Mallez S."/>
            <person name="Becker A."/>
            <person name="Gohl D.M."/>
            <person name="Silverstein K.A.T."/>
            <person name="Koren S."/>
            <person name="Bechman K.B."/>
            <person name="Herman A."/>
            <person name="Abrahante J.E."/>
            <person name="Garbe J."/>
        </authorList>
    </citation>
    <scope>NUCLEOTIDE SEQUENCE</scope>
    <source>
        <strain evidence="1">Duluth1</strain>
        <tissue evidence="1">Whole animal</tissue>
    </source>
</reference>
<dbReference type="EMBL" id="JAIWYP010000004">
    <property type="protein sequence ID" value="KAH3843811.1"/>
    <property type="molecule type" value="Genomic_DNA"/>
</dbReference>
<reference evidence="1" key="1">
    <citation type="journal article" date="2019" name="bioRxiv">
        <title>The Genome of the Zebra Mussel, Dreissena polymorpha: A Resource for Invasive Species Research.</title>
        <authorList>
            <person name="McCartney M.A."/>
            <person name="Auch B."/>
            <person name="Kono T."/>
            <person name="Mallez S."/>
            <person name="Zhang Y."/>
            <person name="Obille A."/>
            <person name="Becker A."/>
            <person name="Abrahante J.E."/>
            <person name="Garbe J."/>
            <person name="Badalamenti J.P."/>
            <person name="Herman A."/>
            <person name="Mangelson H."/>
            <person name="Liachko I."/>
            <person name="Sullivan S."/>
            <person name="Sone E.D."/>
            <person name="Koren S."/>
            <person name="Silverstein K.A.T."/>
            <person name="Beckman K.B."/>
            <person name="Gohl D.M."/>
        </authorList>
    </citation>
    <scope>NUCLEOTIDE SEQUENCE</scope>
    <source>
        <strain evidence="1">Duluth1</strain>
        <tissue evidence="1">Whole animal</tissue>
    </source>
</reference>
<comment type="caution">
    <text evidence="1">The sequence shown here is derived from an EMBL/GenBank/DDBJ whole genome shotgun (WGS) entry which is preliminary data.</text>
</comment>
<name>A0A9D4QU79_DREPO</name>
<keyword evidence="2" id="KW-1185">Reference proteome</keyword>
<accession>A0A9D4QU79</accession>
<protein>
    <submittedName>
        <fullName evidence="1">Uncharacterized protein</fullName>
    </submittedName>
</protein>
<evidence type="ECO:0000313" key="1">
    <source>
        <dbReference type="EMBL" id="KAH3843811.1"/>
    </source>
</evidence>